<gene>
    <name evidence="2" type="ORF">LIER_35724</name>
</gene>
<evidence type="ECO:0000313" key="3">
    <source>
        <dbReference type="Proteomes" id="UP001454036"/>
    </source>
</evidence>
<name>A0AAV3NV99_LITER</name>
<reference evidence="2 3" key="1">
    <citation type="submission" date="2024-01" db="EMBL/GenBank/DDBJ databases">
        <title>The complete chloroplast genome sequence of Lithospermum erythrorhizon: insights into the phylogenetic relationship among Boraginaceae species and the maternal lineages of purple gromwells.</title>
        <authorList>
            <person name="Okada T."/>
            <person name="Watanabe K."/>
        </authorList>
    </citation>
    <scope>NUCLEOTIDE SEQUENCE [LARGE SCALE GENOMIC DNA]</scope>
</reference>
<keyword evidence="1" id="KW-0175">Coiled coil</keyword>
<feature type="coiled-coil region" evidence="1">
    <location>
        <begin position="97"/>
        <end position="131"/>
    </location>
</feature>
<dbReference type="Proteomes" id="UP001454036">
    <property type="component" value="Unassembled WGS sequence"/>
</dbReference>
<evidence type="ECO:0000313" key="2">
    <source>
        <dbReference type="EMBL" id="GAA0143335.1"/>
    </source>
</evidence>
<keyword evidence="3" id="KW-1185">Reference proteome</keyword>
<dbReference type="AlphaFoldDB" id="A0AAV3NV99"/>
<dbReference type="EMBL" id="BAABME010015861">
    <property type="protein sequence ID" value="GAA0143335.1"/>
    <property type="molecule type" value="Genomic_DNA"/>
</dbReference>
<accession>A0AAV3NV99</accession>
<protein>
    <submittedName>
        <fullName evidence="2">Uncharacterized protein</fullName>
    </submittedName>
</protein>
<sequence>MGNAGFELARRANSLNFENQRLLAQVPSEKEASLEKLKEEFAKSQRISSSILTVKRKVNEDCLGLHKKYEDVSAECQKLMDESSGFDCQITQLCGIRDTALAETARAREEVKELQEEVQALKDAIARHPKEIWVAVENYK</sequence>
<organism evidence="2 3">
    <name type="scientific">Lithospermum erythrorhizon</name>
    <name type="common">Purple gromwell</name>
    <name type="synonym">Lithospermum officinale var. erythrorhizon</name>
    <dbReference type="NCBI Taxonomy" id="34254"/>
    <lineage>
        <taxon>Eukaryota</taxon>
        <taxon>Viridiplantae</taxon>
        <taxon>Streptophyta</taxon>
        <taxon>Embryophyta</taxon>
        <taxon>Tracheophyta</taxon>
        <taxon>Spermatophyta</taxon>
        <taxon>Magnoliopsida</taxon>
        <taxon>eudicotyledons</taxon>
        <taxon>Gunneridae</taxon>
        <taxon>Pentapetalae</taxon>
        <taxon>asterids</taxon>
        <taxon>lamiids</taxon>
        <taxon>Boraginales</taxon>
        <taxon>Boraginaceae</taxon>
        <taxon>Boraginoideae</taxon>
        <taxon>Lithospermeae</taxon>
        <taxon>Lithospermum</taxon>
    </lineage>
</organism>
<comment type="caution">
    <text evidence="2">The sequence shown here is derived from an EMBL/GenBank/DDBJ whole genome shotgun (WGS) entry which is preliminary data.</text>
</comment>
<proteinExistence type="predicted"/>
<evidence type="ECO:0000256" key="1">
    <source>
        <dbReference type="SAM" id="Coils"/>
    </source>
</evidence>